<evidence type="ECO:0000259" key="1">
    <source>
        <dbReference type="Pfam" id="PF00481"/>
    </source>
</evidence>
<keyword evidence="3" id="KW-1185">Reference proteome</keyword>
<protein>
    <submittedName>
        <fullName evidence="2">14289_t:CDS:1</fullName>
    </submittedName>
</protein>
<gene>
    <name evidence="2" type="ORF">DERYTH_LOCUS5971</name>
</gene>
<reference evidence="2" key="1">
    <citation type="submission" date="2021-06" db="EMBL/GenBank/DDBJ databases">
        <authorList>
            <person name="Kallberg Y."/>
            <person name="Tangrot J."/>
            <person name="Rosling A."/>
        </authorList>
    </citation>
    <scope>NUCLEOTIDE SEQUENCE</scope>
    <source>
        <strain evidence="2">MA453B</strain>
    </source>
</reference>
<dbReference type="InterPro" id="IPR001932">
    <property type="entry name" value="PPM-type_phosphatase-like_dom"/>
</dbReference>
<organism evidence="2 3">
    <name type="scientific">Dentiscutata erythropus</name>
    <dbReference type="NCBI Taxonomy" id="1348616"/>
    <lineage>
        <taxon>Eukaryota</taxon>
        <taxon>Fungi</taxon>
        <taxon>Fungi incertae sedis</taxon>
        <taxon>Mucoromycota</taxon>
        <taxon>Glomeromycotina</taxon>
        <taxon>Glomeromycetes</taxon>
        <taxon>Diversisporales</taxon>
        <taxon>Gigasporaceae</taxon>
        <taxon>Dentiscutata</taxon>
    </lineage>
</organism>
<comment type="caution">
    <text evidence="2">The sequence shown here is derived from an EMBL/GenBank/DDBJ whole genome shotgun (WGS) entry which is preliminary data.</text>
</comment>
<evidence type="ECO:0000313" key="3">
    <source>
        <dbReference type="Proteomes" id="UP000789405"/>
    </source>
</evidence>
<dbReference type="InterPro" id="IPR036457">
    <property type="entry name" value="PPM-type-like_dom_sf"/>
</dbReference>
<dbReference type="SUPFAM" id="SSF81606">
    <property type="entry name" value="PP2C-like"/>
    <property type="match status" value="1"/>
</dbReference>
<dbReference type="EMBL" id="CAJVPY010002600">
    <property type="protein sequence ID" value="CAG8566076.1"/>
    <property type="molecule type" value="Genomic_DNA"/>
</dbReference>
<evidence type="ECO:0000313" key="2">
    <source>
        <dbReference type="EMBL" id="CAG8566076.1"/>
    </source>
</evidence>
<accession>A0A9N9BJ89</accession>
<dbReference type="OrthoDB" id="10346680at2759"/>
<dbReference type="Gene3D" id="3.60.40.10">
    <property type="entry name" value="PPM-type phosphatase domain"/>
    <property type="match status" value="1"/>
</dbReference>
<sequence>MLHQNILLKYITAIGIRKNEIVELVLNSLISSNSINETLLEKELQKLDGEPNKDKIKEIFNHVFESLNKEIVKKQEGYEFEGIVGTTATIALIFNKTTYVVHRGDSPAYVGYKKVEDPHVFRNSIRDRPKYWLDNNTGREKLLEDILGLEVWKVFSEILLRDLGEITKDACFLMGKKQQFFRDEEEDDTNL</sequence>
<feature type="domain" description="PPM-type phosphatase" evidence="1">
    <location>
        <begin position="36"/>
        <end position="113"/>
    </location>
</feature>
<proteinExistence type="predicted"/>
<dbReference type="AlphaFoldDB" id="A0A9N9BJ89"/>
<dbReference type="Pfam" id="PF00481">
    <property type="entry name" value="PP2C"/>
    <property type="match status" value="1"/>
</dbReference>
<name>A0A9N9BJ89_9GLOM</name>
<dbReference type="Proteomes" id="UP000789405">
    <property type="component" value="Unassembled WGS sequence"/>
</dbReference>